<name>A0AAN4RJK0_9ENTE</name>
<gene>
    <name evidence="2" type="ORF">TK11N_06280</name>
    <name evidence="3" type="ORF">TK2N_07260</name>
</gene>
<accession>A0AAN4RJK0</accession>
<keyword evidence="5" id="KW-1185">Reference proteome</keyword>
<evidence type="ECO:0000256" key="1">
    <source>
        <dbReference type="SAM" id="Phobius"/>
    </source>
</evidence>
<feature type="transmembrane region" description="Helical" evidence="1">
    <location>
        <begin position="54"/>
        <end position="75"/>
    </location>
</feature>
<dbReference type="Proteomes" id="UP000886607">
    <property type="component" value="Unassembled WGS sequence"/>
</dbReference>
<keyword evidence="1" id="KW-0472">Membrane</keyword>
<dbReference type="Proteomes" id="UP000886597">
    <property type="component" value="Unassembled WGS sequence"/>
</dbReference>
<reference evidence="3" key="1">
    <citation type="submission" date="2019-08" db="EMBL/GenBank/DDBJ databases">
        <authorList>
            <person name="Ishikawa M."/>
            <person name="Suzuki T."/>
            <person name="Matsutani M."/>
        </authorList>
    </citation>
    <scope>NUCLEOTIDE SEQUENCE</scope>
    <source>
        <strain evidence="3">7C1</strain>
        <strain evidence="2">8C4</strain>
    </source>
</reference>
<dbReference type="AlphaFoldDB" id="A0AAN4RJK0"/>
<dbReference type="NCBIfam" id="NF033218">
    <property type="entry name" value="anchor_AmaP"/>
    <property type="match status" value="1"/>
</dbReference>
<dbReference type="EMBL" id="BKBO01000007">
    <property type="protein sequence ID" value="GEQ48776.1"/>
    <property type="molecule type" value="Genomic_DNA"/>
</dbReference>
<comment type="caution">
    <text evidence="3">The sequence shown here is derived from an EMBL/GenBank/DDBJ whole genome shotgun (WGS) entry which is preliminary data.</text>
</comment>
<evidence type="ECO:0000313" key="2">
    <source>
        <dbReference type="EMBL" id="GEQ48776.1"/>
    </source>
</evidence>
<proteinExistence type="predicted"/>
<dbReference type="RefSeq" id="WP_202583593.1">
    <property type="nucleotide sequence ID" value="NZ_BKBO01000007.1"/>
</dbReference>
<evidence type="ECO:0008006" key="6">
    <source>
        <dbReference type="Google" id="ProtNLM"/>
    </source>
</evidence>
<dbReference type="EMBL" id="BKBQ01000008">
    <property type="protein sequence ID" value="GEQ53882.1"/>
    <property type="molecule type" value="Genomic_DNA"/>
</dbReference>
<keyword evidence="1" id="KW-1133">Transmembrane helix</keyword>
<reference evidence="3" key="2">
    <citation type="journal article" date="2020" name="Int. Dairy J.">
        <title>Lactic acid bacterial diversity in Brie cheese focusing on salt concentration and pH of isolation medium and characterisation of halophilic and alkaliphilic lactic acid bacterial isolates.</title>
        <authorList>
            <person name="Unno R."/>
            <person name="Matsutani M."/>
            <person name="Suzuki T."/>
            <person name="Kodama K."/>
            <person name="Matsushita H."/>
            <person name="Yamasato K."/>
            <person name="Koizumi Y."/>
            <person name="Ishikawa M."/>
        </authorList>
    </citation>
    <scope>NUCLEOTIDE SEQUENCE</scope>
    <source>
        <strain evidence="3">7C1</strain>
        <strain evidence="2">8C4</strain>
    </source>
</reference>
<keyword evidence="1" id="KW-0812">Transmembrane</keyword>
<organism evidence="3 4">
    <name type="scientific">Tetragenococcus koreensis</name>
    <dbReference type="NCBI Taxonomy" id="290335"/>
    <lineage>
        <taxon>Bacteria</taxon>
        <taxon>Bacillati</taxon>
        <taxon>Bacillota</taxon>
        <taxon>Bacilli</taxon>
        <taxon>Lactobacillales</taxon>
        <taxon>Enterococcaceae</taxon>
        <taxon>Tetragenococcus</taxon>
    </lineage>
</organism>
<sequence>MGKLRKLLISILLLGLFITLFFVIIENQQAINLPIYFISMDDYPLVGQYIQPVLFWLSLVFIVLAVLLLIMTIFYPKKSNTLTIKHENGTLKVQKKAVENFVLKIVSKEPFIENPRVKVKMYKQKIRIKIAGNLRKSMSIPDKQNALVDEVKNEVSALMGTTDNIKTEVRLEDERKENAAERSKVE</sequence>
<evidence type="ECO:0000313" key="3">
    <source>
        <dbReference type="EMBL" id="GEQ53882.1"/>
    </source>
</evidence>
<protein>
    <recommendedName>
        <fullName evidence="6">Alkaline shock response membrane anchor protein AmaP</fullName>
    </recommendedName>
</protein>
<evidence type="ECO:0000313" key="5">
    <source>
        <dbReference type="Proteomes" id="UP000886607"/>
    </source>
</evidence>
<evidence type="ECO:0000313" key="4">
    <source>
        <dbReference type="Proteomes" id="UP000886597"/>
    </source>
</evidence>